<dbReference type="GO" id="GO:0016757">
    <property type="term" value="F:glycosyltransferase activity"/>
    <property type="evidence" value="ECO:0007669"/>
    <property type="project" value="UniProtKB-UniRule"/>
</dbReference>
<protein>
    <recommendedName>
        <fullName evidence="8">Glycosyltransferase family 92 protein</fullName>
        <ecNumber evidence="8">2.4.1.-</ecNumber>
    </recommendedName>
</protein>
<evidence type="ECO:0000256" key="5">
    <source>
        <dbReference type="ARBA" id="ARBA00022692"/>
    </source>
</evidence>
<name>A0A0P7UE69_SCLFO</name>
<keyword evidence="4 8" id="KW-0808">Transferase</keyword>
<evidence type="ECO:0000256" key="4">
    <source>
        <dbReference type="ARBA" id="ARBA00022679"/>
    </source>
</evidence>
<dbReference type="GO" id="GO:0016020">
    <property type="term" value="C:membrane"/>
    <property type="evidence" value="ECO:0007669"/>
    <property type="project" value="UniProtKB-SubCell"/>
</dbReference>
<keyword evidence="3 8" id="KW-0328">Glycosyltransferase</keyword>
<feature type="non-terminal residue" evidence="9">
    <location>
        <position position="240"/>
    </location>
</feature>
<evidence type="ECO:0000256" key="8">
    <source>
        <dbReference type="RuleBase" id="RU366017"/>
    </source>
</evidence>
<evidence type="ECO:0000313" key="9">
    <source>
        <dbReference type="EMBL" id="KPP57218.1"/>
    </source>
</evidence>
<organism evidence="9 10">
    <name type="scientific">Scleropages formosus</name>
    <name type="common">Asian bonytongue</name>
    <name type="synonym">Osteoglossum formosum</name>
    <dbReference type="NCBI Taxonomy" id="113540"/>
    <lineage>
        <taxon>Eukaryota</taxon>
        <taxon>Metazoa</taxon>
        <taxon>Chordata</taxon>
        <taxon>Craniata</taxon>
        <taxon>Vertebrata</taxon>
        <taxon>Euteleostomi</taxon>
        <taxon>Actinopterygii</taxon>
        <taxon>Neopterygii</taxon>
        <taxon>Teleostei</taxon>
        <taxon>Osteoglossocephala</taxon>
        <taxon>Osteoglossomorpha</taxon>
        <taxon>Osteoglossiformes</taxon>
        <taxon>Osteoglossidae</taxon>
        <taxon>Scleropages</taxon>
    </lineage>
</organism>
<dbReference type="EMBL" id="JARO02017182">
    <property type="protein sequence ID" value="KPP57218.1"/>
    <property type="molecule type" value="Genomic_DNA"/>
</dbReference>
<dbReference type="Proteomes" id="UP000034805">
    <property type="component" value="Unassembled WGS sequence"/>
</dbReference>
<keyword evidence="5" id="KW-0812">Transmembrane</keyword>
<keyword evidence="6" id="KW-1133">Transmembrane helix</keyword>
<sequence>MPYLPIKNKNKVDKNFQYNFTTCISNLFGGYNNVLQFVQTIEMYKILGIEKVYIYNTSCGPDLQKVLQYYKEEGTVEVEPWPIDQFLVSSKGWKFPERKPDLHNYGQLTTLNDCIYKNMYRSRYILLNDIEEIIVPYQHATLGLLIENLQRQNPSVSVFLIENHIFPKTVFDTNGTFSLPQWKKVPGVNILEHIYREPDRDYVFNPTKMIVNPREIVRTSVHSVLKNYGDTLSVPSDICK</sequence>
<dbReference type="EC" id="2.4.1.-" evidence="8"/>
<comment type="subcellular location">
    <subcellularLocation>
        <location evidence="1">Membrane</location>
        <topology evidence="1">Single-pass membrane protein</topology>
    </subcellularLocation>
</comment>
<keyword evidence="7" id="KW-0472">Membrane</keyword>
<evidence type="ECO:0000256" key="6">
    <source>
        <dbReference type="ARBA" id="ARBA00022989"/>
    </source>
</evidence>
<reference evidence="9 10" key="1">
    <citation type="submission" date="2015-08" db="EMBL/GenBank/DDBJ databases">
        <title>The genome of the Asian arowana (Scleropages formosus).</title>
        <authorList>
            <person name="Tan M.H."/>
            <person name="Gan H.M."/>
            <person name="Croft L.J."/>
            <person name="Austin C.M."/>
        </authorList>
    </citation>
    <scope>NUCLEOTIDE SEQUENCE [LARGE SCALE GENOMIC DNA]</scope>
    <source>
        <strain evidence="9">Aro1</strain>
    </source>
</reference>
<dbReference type="AlphaFoldDB" id="A0A0P7UE69"/>
<dbReference type="Pfam" id="PF01697">
    <property type="entry name" value="Glyco_transf_92"/>
    <property type="match status" value="1"/>
</dbReference>
<evidence type="ECO:0000256" key="3">
    <source>
        <dbReference type="ARBA" id="ARBA00022676"/>
    </source>
</evidence>
<dbReference type="PANTHER" id="PTHR21461:SF45">
    <property type="entry name" value="GLYCOSYLTRANSFERASE FAMILY 92 PROTEIN"/>
    <property type="match status" value="1"/>
</dbReference>
<comment type="caution">
    <text evidence="9">The sequence shown here is derived from an EMBL/GenBank/DDBJ whole genome shotgun (WGS) entry which is preliminary data.</text>
</comment>
<dbReference type="GO" id="GO:0005737">
    <property type="term" value="C:cytoplasm"/>
    <property type="evidence" value="ECO:0007669"/>
    <property type="project" value="TreeGrafter"/>
</dbReference>
<proteinExistence type="inferred from homology"/>
<evidence type="ECO:0000256" key="7">
    <source>
        <dbReference type="ARBA" id="ARBA00023136"/>
    </source>
</evidence>
<dbReference type="InterPro" id="IPR008166">
    <property type="entry name" value="Glyco_transf_92"/>
</dbReference>
<dbReference type="PANTHER" id="PTHR21461">
    <property type="entry name" value="GLYCOSYLTRANSFERASE FAMILY 92 PROTEIN"/>
    <property type="match status" value="1"/>
</dbReference>
<evidence type="ECO:0000256" key="2">
    <source>
        <dbReference type="ARBA" id="ARBA00007647"/>
    </source>
</evidence>
<evidence type="ECO:0000313" key="10">
    <source>
        <dbReference type="Proteomes" id="UP000034805"/>
    </source>
</evidence>
<evidence type="ECO:0000256" key="1">
    <source>
        <dbReference type="ARBA" id="ARBA00004167"/>
    </source>
</evidence>
<gene>
    <name evidence="9" type="ORF">Z043_125081</name>
</gene>
<comment type="similarity">
    <text evidence="2 8">Belongs to the glycosyltransferase 92 family.</text>
</comment>
<accession>A0A0P7UE69</accession>